<dbReference type="RefSeq" id="WP_319974181.1">
    <property type="nucleotide sequence ID" value="NZ_JAXAVU010000004.1"/>
</dbReference>
<reference evidence="1 2" key="2">
    <citation type="submission" date="2023-11" db="EMBL/GenBank/DDBJ databases">
        <authorList>
            <person name="Lara A.C."/>
            <person name="Chronakova A."/>
        </authorList>
    </citation>
    <scope>NUCLEOTIDE SEQUENCE [LARGE SCALE GENOMIC DNA]</scope>
    <source>
        <strain evidence="1 2">BCCO 10_0061</strain>
    </source>
</reference>
<gene>
    <name evidence="1" type="ORF">SK854_07085</name>
</gene>
<accession>A0ABU4UQU5</accession>
<dbReference type="Proteomes" id="UP001285352">
    <property type="component" value="Unassembled WGS sequence"/>
</dbReference>
<sequence length="256" mass="28522">MTEKSTETLGAVDTHGAEGTVVLSDAKALPLSKAVLAAVSASSPAEFVRLMNELRTELDLSYERLARKAGPRSGISRSSAQVVLTRTKLPSQQWLYAFLYACGVSHREHQLWVREFERVRDMKAPKKVEQPQLPRQPRLAPAPKVVVTPPPPATWPTLHKRIPRQWNLLWHTLRWFAVSVMTSVAGTILLTVLGMPGEAICALQSIAGACVATWIRKRHPIWPQDKEHFDRYAVVTDELFDDDRLVAPPVIGGRAT</sequence>
<comment type="caution">
    <text evidence="1">The sequence shown here is derived from an EMBL/GenBank/DDBJ whole genome shotgun (WGS) entry which is preliminary data.</text>
</comment>
<evidence type="ECO:0000313" key="2">
    <source>
        <dbReference type="Proteomes" id="UP001285352"/>
    </source>
</evidence>
<keyword evidence="2" id="KW-1185">Reference proteome</keyword>
<organism evidence="1 2">
    <name type="scientific">Lentzea sokolovensis</name>
    <dbReference type="NCBI Taxonomy" id="3095429"/>
    <lineage>
        <taxon>Bacteria</taxon>
        <taxon>Bacillati</taxon>
        <taxon>Actinomycetota</taxon>
        <taxon>Actinomycetes</taxon>
        <taxon>Pseudonocardiales</taxon>
        <taxon>Pseudonocardiaceae</taxon>
        <taxon>Lentzea</taxon>
    </lineage>
</organism>
<protein>
    <submittedName>
        <fullName evidence="1">Uncharacterized protein</fullName>
    </submittedName>
</protein>
<name>A0ABU4UQU5_9PSEU</name>
<proteinExistence type="predicted"/>
<reference evidence="1 2" key="1">
    <citation type="submission" date="2023-11" db="EMBL/GenBank/DDBJ databases">
        <title>Lentzea sokolovensis, sp. nov., Lentzea kristufkii, sp. nov., and Lentzea miocenensis, sp. nov., rare actinobacteria from Sokolov Coal Basin, Miocene lacustrine sediment, Czech Republic.</title>
        <authorList>
            <person name="Lara A."/>
            <person name="Kotroba L."/>
            <person name="Nouioui I."/>
            <person name="Neumann-Schaal M."/>
            <person name="Mast Y."/>
            <person name="Chronakova A."/>
        </authorList>
    </citation>
    <scope>NUCLEOTIDE SEQUENCE [LARGE SCALE GENOMIC DNA]</scope>
    <source>
        <strain evidence="1 2">BCCO 10_0061</strain>
    </source>
</reference>
<dbReference type="EMBL" id="JAXAVU010000004">
    <property type="protein sequence ID" value="MDX8141865.1"/>
    <property type="molecule type" value="Genomic_DNA"/>
</dbReference>
<evidence type="ECO:0000313" key="1">
    <source>
        <dbReference type="EMBL" id="MDX8141865.1"/>
    </source>
</evidence>